<evidence type="ECO:0008006" key="5">
    <source>
        <dbReference type="Google" id="ProtNLM"/>
    </source>
</evidence>
<dbReference type="EMBL" id="LR215037">
    <property type="protein sequence ID" value="VEU75383.1"/>
    <property type="molecule type" value="Genomic_DNA"/>
</dbReference>
<dbReference type="KEGG" id="mmau:NCTC10168_00301"/>
<evidence type="ECO:0000256" key="2">
    <source>
        <dbReference type="SAM" id="SignalP"/>
    </source>
</evidence>
<organism evidence="3 4">
    <name type="scientific">Mycoplasmopsis maculosa</name>
    <dbReference type="NCBI Taxonomy" id="114885"/>
    <lineage>
        <taxon>Bacteria</taxon>
        <taxon>Bacillati</taxon>
        <taxon>Mycoplasmatota</taxon>
        <taxon>Mycoplasmoidales</taxon>
        <taxon>Metamycoplasmataceae</taxon>
        <taxon>Mycoplasmopsis</taxon>
    </lineage>
</organism>
<feature type="region of interest" description="Disordered" evidence="1">
    <location>
        <begin position="38"/>
        <end position="65"/>
    </location>
</feature>
<name>A0A449B452_9BACT</name>
<feature type="chain" id="PRO_5019334443" description="Lipoprotein" evidence="2">
    <location>
        <begin position="28"/>
        <end position="417"/>
    </location>
</feature>
<accession>A0A449B452</accession>
<evidence type="ECO:0000313" key="3">
    <source>
        <dbReference type="EMBL" id="VEU75383.1"/>
    </source>
</evidence>
<dbReference type="AlphaFoldDB" id="A0A449B452"/>
<evidence type="ECO:0000313" key="4">
    <source>
        <dbReference type="Proteomes" id="UP000290243"/>
    </source>
</evidence>
<proteinExistence type="predicted"/>
<dbReference type="PROSITE" id="PS51257">
    <property type="entry name" value="PROKAR_LIPOPROTEIN"/>
    <property type="match status" value="1"/>
</dbReference>
<feature type="signal peptide" evidence="2">
    <location>
        <begin position="1"/>
        <end position="27"/>
    </location>
</feature>
<reference evidence="3 4" key="1">
    <citation type="submission" date="2019-01" db="EMBL/GenBank/DDBJ databases">
        <authorList>
            <consortium name="Pathogen Informatics"/>
        </authorList>
    </citation>
    <scope>NUCLEOTIDE SEQUENCE [LARGE SCALE GENOMIC DNA]</scope>
    <source>
        <strain evidence="3 4">NCTC10168</strain>
    </source>
</reference>
<protein>
    <recommendedName>
        <fullName evidence="5">Lipoprotein</fullName>
    </recommendedName>
</protein>
<feature type="compositionally biased region" description="Basic and acidic residues" evidence="1">
    <location>
        <begin position="46"/>
        <end position="65"/>
    </location>
</feature>
<dbReference type="RefSeq" id="WP_129646451.1">
    <property type="nucleotide sequence ID" value="NZ_LR215037.1"/>
</dbReference>
<dbReference type="OrthoDB" id="9816933at2"/>
<keyword evidence="4" id="KW-1185">Reference proteome</keyword>
<gene>
    <name evidence="3" type="ORF">NCTC10168_00301</name>
</gene>
<sequence length="417" mass="49199">MNRKKKNKIWFLGLGASLIGSVMPLTAISCWNWNNTDWARPNPKPEPTDNKREDNKSNSKPEEYTNIDKMRNEYSALWATSQTKMPEATYSKGYSADKLFGYALNLGAMEINNRVIDGDIFNQKLAELKDYVKSAIKDILDIDEKRNPHVKIIFGMQVPDGFLSSPGFFGTENGKSYEEKIRQNNSDAFSYEEYLSNYRLFSQRRIANNDKYFRDFKENDIKALNELNSDYWANFSLIEPLLKRARDAKMTLEFLEQYIIVIEALKKDLNRSDLPLKIQLTAETKNKIESLYNKTNLLMEPKNYFFLDLDGYKWLFDLPDFKANYDNGWKFNRLLKLINEFILPLTWLTKNYIPFWEDVKLEFRNELYTKYLYKQWDNSSAQYVGELIKQNKQEANDNLSKWLTKNSALNLKFKEIE</sequence>
<evidence type="ECO:0000256" key="1">
    <source>
        <dbReference type="SAM" id="MobiDB-lite"/>
    </source>
</evidence>
<dbReference type="Proteomes" id="UP000290243">
    <property type="component" value="Chromosome"/>
</dbReference>
<keyword evidence="2" id="KW-0732">Signal</keyword>